<evidence type="ECO:0000313" key="2">
    <source>
        <dbReference type="EMBL" id="AMD88203.1"/>
    </source>
</evidence>
<dbReference type="Proteomes" id="UP000065220">
    <property type="component" value="Chromosome"/>
</dbReference>
<evidence type="ECO:0000313" key="3">
    <source>
        <dbReference type="Proteomes" id="UP000065220"/>
    </source>
</evidence>
<dbReference type="Gene3D" id="2.30.110.10">
    <property type="entry name" value="Electron Transport, Fmn-binding Protein, Chain A"/>
    <property type="match status" value="1"/>
</dbReference>
<organism evidence="2 3">
    <name type="scientific">Actinomyces radicidentis</name>
    <dbReference type="NCBI Taxonomy" id="111015"/>
    <lineage>
        <taxon>Bacteria</taxon>
        <taxon>Bacillati</taxon>
        <taxon>Actinomycetota</taxon>
        <taxon>Actinomycetes</taxon>
        <taxon>Actinomycetales</taxon>
        <taxon>Actinomycetaceae</taxon>
        <taxon>Actinomyces</taxon>
    </lineage>
</organism>
<protein>
    <recommendedName>
        <fullName evidence="1">General stress protein FMN-binding split barrel domain-containing protein</fullName>
    </recommendedName>
</protein>
<name>A0A109W8C3_ACTRD</name>
<gene>
    <name evidence="2" type="ORF">AXF14_12190</name>
</gene>
<feature type="domain" description="General stress protein FMN-binding split barrel" evidence="1">
    <location>
        <begin position="8"/>
        <end position="147"/>
    </location>
</feature>
<dbReference type="PANTHER" id="PTHR34818:SF1">
    <property type="entry name" value="PROTEIN BLI-3"/>
    <property type="match status" value="1"/>
</dbReference>
<dbReference type="PANTHER" id="PTHR34818">
    <property type="entry name" value="PROTEIN BLI-3"/>
    <property type="match status" value="1"/>
</dbReference>
<dbReference type="InterPro" id="IPR052917">
    <property type="entry name" value="Stress-Dev_Protein"/>
</dbReference>
<evidence type="ECO:0000259" key="1">
    <source>
        <dbReference type="Pfam" id="PF16242"/>
    </source>
</evidence>
<dbReference type="Pfam" id="PF16242">
    <property type="entry name" value="Pyrid_ox_like"/>
    <property type="match status" value="1"/>
</dbReference>
<dbReference type="EMBL" id="CP014228">
    <property type="protein sequence ID" value="AMD88203.1"/>
    <property type="molecule type" value="Genomic_DNA"/>
</dbReference>
<sequence length="158" mass="17096">MTQHSADQQKIHELIKDIRFAMMATSENGRVVSRPMTPLLIEDDLTLLFITQRSTDVAQQADGQSVNLTFVDSGTFVSITGTGELRDDVELKKQLWNVATTAHTEGGPEDPENVVLAVLPDSASYWESDAAPVAVFSMLKAAVTDEKAHSGGHGTVDL</sequence>
<accession>A0A109W8C3</accession>
<dbReference type="OrthoDB" id="1432662at2"/>
<dbReference type="InterPro" id="IPR038725">
    <property type="entry name" value="YdaG_split_barrel_FMN-bd"/>
</dbReference>
<reference evidence="3" key="1">
    <citation type="submission" date="2016-02" db="EMBL/GenBank/DDBJ databases">
        <authorList>
            <person name="Holder M.E."/>
            <person name="Ajami N.J."/>
            <person name="Petrosino J.F."/>
        </authorList>
    </citation>
    <scope>NUCLEOTIDE SEQUENCE [LARGE SCALE GENOMIC DNA]</scope>
    <source>
        <strain evidence="3">CCUG 36733</strain>
    </source>
</reference>
<keyword evidence="3" id="KW-1185">Reference proteome</keyword>
<dbReference type="KEGG" id="ard:AXF14_12190"/>
<dbReference type="InterPro" id="IPR012349">
    <property type="entry name" value="Split_barrel_FMN-bd"/>
</dbReference>
<dbReference type="AlphaFoldDB" id="A0A109W8C3"/>
<dbReference type="RefSeq" id="WP_067943592.1">
    <property type="nucleotide sequence ID" value="NZ_CP014228.1"/>
</dbReference>
<dbReference type="STRING" id="111015.AXF14_12190"/>
<dbReference type="SUPFAM" id="SSF50475">
    <property type="entry name" value="FMN-binding split barrel"/>
    <property type="match status" value="1"/>
</dbReference>
<proteinExistence type="predicted"/>